<keyword evidence="2" id="KW-1185">Reference proteome</keyword>
<proteinExistence type="predicted"/>
<accession>A0A2N5XVY6</accession>
<dbReference type="EMBL" id="PKUQ01000002">
    <property type="protein sequence ID" value="PLW78659.1"/>
    <property type="molecule type" value="Genomic_DNA"/>
</dbReference>
<name>A0A2N5XVY6_9HYPH</name>
<sequence>MIKTYADCGFLTQQTIRIHRMHATLKQKQLYLIHGGEETIAQKESNIGHFLQNLSGFSCKALDGSVLSIYAQLQF</sequence>
<reference evidence="1 2" key="1">
    <citation type="submission" date="2018-01" db="EMBL/GenBank/DDBJ databases">
        <title>The draft genome sequence of Cohaesibacter sp. H1304.</title>
        <authorList>
            <person name="Wang N.-N."/>
            <person name="Du Z.-J."/>
        </authorList>
    </citation>
    <scope>NUCLEOTIDE SEQUENCE [LARGE SCALE GENOMIC DNA]</scope>
    <source>
        <strain evidence="1 2">H1304</strain>
    </source>
</reference>
<evidence type="ECO:0000313" key="1">
    <source>
        <dbReference type="EMBL" id="PLW78659.1"/>
    </source>
</evidence>
<dbReference type="AlphaFoldDB" id="A0A2N5XVY6"/>
<comment type="caution">
    <text evidence="1">The sequence shown here is derived from an EMBL/GenBank/DDBJ whole genome shotgun (WGS) entry which is preliminary data.</text>
</comment>
<organism evidence="1 2">
    <name type="scientific">Cohaesibacter celericrescens</name>
    <dbReference type="NCBI Taxonomy" id="2067669"/>
    <lineage>
        <taxon>Bacteria</taxon>
        <taxon>Pseudomonadati</taxon>
        <taxon>Pseudomonadota</taxon>
        <taxon>Alphaproteobacteria</taxon>
        <taxon>Hyphomicrobiales</taxon>
        <taxon>Cohaesibacteraceae</taxon>
    </lineage>
</organism>
<evidence type="ECO:0000313" key="2">
    <source>
        <dbReference type="Proteomes" id="UP000234881"/>
    </source>
</evidence>
<gene>
    <name evidence="1" type="ORF">C0081_03495</name>
</gene>
<protein>
    <submittedName>
        <fullName evidence="1">Uncharacterized protein</fullName>
    </submittedName>
</protein>
<dbReference type="Proteomes" id="UP000234881">
    <property type="component" value="Unassembled WGS sequence"/>
</dbReference>